<dbReference type="GO" id="GO:0051301">
    <property type="term" value="P:cell division"/>
    <property type="evidence" value="ECO:0007669"/>
    <property type="project" value="UniProtKB-UniRule"/>
</dbReference>
<feature type="domain" description="Kinetochore protein Ndc80 CH" evidence="13">
    <location>
        <begin position="40"/>
        <end position="183"/>
    </location>
</feature>
<keyword evidence="17" id="KW-1185">Reference proteome</keyword>
<keyword evidence="9 10" id="KW-0137">Centromere</keyword>
<feature type="coiled-coil region" evidence="11">
    <location>
        <begin position="315"/>
        <end position="380"/>
    </location>
</feature>
<evidence type="ECO:0000256" key="2">
    <source>
        <dbReference type="ARBA" id="ARBA00022454"/>
    </source>
</evidence>
<dbReference type="GO" id="GO:0051315">
    <property type="term" value="P:attachment of mitotic spindle microtubules to kinetochore"/>
    <property type="evidence" value="ECO:0007669"/>
    <property type="project" value="UniProtKB-UniRule"/>
</dbReference>
<evidence type="ECO:0000256" key="9">
    <source>
        <dbReference type="ARBA" id="ARBA00023328"/>
    </source>
</evidence>
<evidence type="ECO:0000313" key="17">
    <source>
        <dbReference type="Proteomes" id="UP000250572"/>
    </source>
</evidence>
<dbReference type="Pfam" id="PF24487">
    <property type="entry name" value="NDC80_loop"/>
    <property type="match status" value="1"/>
</dbReference>
<evidence type="ECO:0000256" key="10">
    <source>
        <dbReference type="RuleBase" id="RU368072"/>
    </source>
</evidence>
<dbReference type="FunFam" id="1.10.418.30:FF:000002">
    <property type="entry name" value="NDC80, kinetochore complex component"/>
    <property type="match status" value="1"/>
</dbReference>
<evidence type="ECO:0000256" key="4">
    <source>
        <dbReference type="ARBA" id="ARBA00022776"/>
    </source>
</evidence>
<feature type="domain" description="DUF5595" evidence="14">
    <location>
        <begin position="203"/>
        <end position="274"/>
    </location>
</feature>
<keyword evidence="4 10" id="KW-0498">Mitosis</keyword>
<evidence type="ECO:0000256" key="12">
    <source>
        <dbReference type="SAM" id="MobiDB-lite"/>
    </source>
</evidence>
<evidence type="ECO:0000256" key="1">
    <source>
        <dbReference type="ARBA" id="ARBA00007050"/>
    </source>
</evidence>
<organism evidence="16 17">
    <name type="scientific">Gambusia affinis</name>
    <name type="common">Western mosquitofish</name>
    <name type="synonym">Heterandria affinis</name>
    <dbReference type="NCBI Taxonomy" id="33528"/>
    <lineage>
        <taxon>Eukaryota</taxon>
        <taxon>Metazoa</taxon>
        <taxon>Chordata</taxon>
        <taxon>Craniata</taxon>
        <taxon>Vertebrata</taxon>
        <taxon>Euteleostomi</taxon>
        <taxon>Actinopterygii</taxon>
        <taxon>Neopterygii</taxon>
        <taxon>Teleostei</taxon>
        <taxon>Neoteleostei</taxon>
        <taxon>Acanthomorphata</taxon>
        <taxon>Ovalentaria</taxon>
        <taxon>Atherinomorphae</taxon>
        <taxon>Cyprinodontiformes</taxon>
        <taxon>Poeciliidae</taxon>
        <taxon>Poeciliinae</taxon>
        <taxon>Gambusia</taxon>
    </lineage>
</organism>
<evidence type="ECO:0000259" key="15">
    <source>
        <dbReference type="Pfam" id="PF24487"/>
    </source>
</evidence>
<gene>
    <name evidence="16" type="ORF">CCH79_00008974</name>
</gene>
<dbReference type="InterPro" id="IPR040967">
    <property type="entry name" value="DUF5595"/>
</dbReference>
<evidence type="ECO:0000313" key="16">
    <source>
        <dbReference type="EMBL" id="PWA15792.1"/>
    </source>
</evidence>
<evidence type="ECO:0000256" key="5">
    <source>
        <dbReference type="ARBA" id="ARBA00022838"/>
    </source>
</evidence>
<dbReference type="Pfam" id="PF03801">
    <property type="entry name" value="Ndc80_HEC"/>
    <property type="match status" value="1"/>
</dbReference>
<proteinExistence type="inferred from homology"/>
<dbReference type="PANTHER" id="PTHR10643">
    <property type="entry name" value="KINETOCHORE PROTEIN NDC80"/>
    <property type="match status" value="1"/>
</dbReference>
<dbReference type="GO" id="GO:0031262">
    <property type="term" value="C:Ndc80 complex"/>
    <property type="evidence" value="ECO:0007669"/>
    <property type="project" value="UniProtKB-UniRule"/>
</dbReference>
<comment type="function">
    <text evidence="10">Acts as a component of the essential kinetochore-associated NDC80 complex, which is required for chromosome segregation and spindle checkpoint activity.</text>
</comment>
<evidence type="ECO:0000256" key="7">
    <source>
        <dbReference type="ARBA" id="ARBA00023242"/>
    </source>
</evidence>
<reference evidence="16 17" key="1">
    <citation type="journal article" date="2018" name="G3 (Bethesda)">
        <title>A High-Quality Reference Genome for the Invasive Mosquitofish Gambusia affinis Using a Chicago Library.</title>
        <authorList>
            <person name="Hoffberg S.L."/>
            <person name="Troendle N.J."/>
            <person name="Glenn T.C."/>
            <person name="Mahmud O."/>
            <person name="Louha S."/>
            <person name="Chalopin D."/>
            <person name="Bennetzen J.L."/>
            <person name="Mauricio R."/>
        </authorList>
    </citation>
    <scope>NUCLEOTIDE SEQUENCE [LARGE SCALE GENOMIC DNA]</scope>
    <source>
        <strain evidence="16">NE01/NJP1002.9</strain>
        <tissue evidence="16">Muscle</tissue>
    </source>
</reference>
<evidence type="ECO:0000259" key="14">
    <source>
        <dbReference type="Pfam" id="PF18077"/>
    </source>
</evidence>
<dbReference type="Gene3D" id="1.10.418.30">
    <property type="entry name" value="Ncd80 complex, Ncd80 subunit"/>
    <property type="match status" value="1"/>
</dbReference>
<dbReference type="Proteomes" id="UP000250572">
    <property type="component" value="Unassembled WGS sequence"/>
</dbReference>
<keyword evidence="6 11" id="KW-0175">Coiled coil</keyword>
<evidence type="ECO:0000256" key="6">
    <source>
        <dbReference type="ARBA" id="ARBA00023054"/>
    </source>
</evidence>
<evidence type="ECO:0000256" key="8">
    <source>
        <dbReference type="ARBA" id="ARBA00023306"/>
    </source>
</evidence>
<sequence>MPMRVQDSNRMSMVYTTPQSKLPSFGKLSMSKPPSGTSERRTSFFGPRTSGASLPPNSTLSGFGGTEKIKDSRPLHDKSFVQQCIRQLHEFLTEQGYPGTLSAKTLQSPSTKEFVKMFEFIYRQLDPTFEMPNSKVEEEVPALLKALRYPFVLSKCSMYSVGAPHTWPQALGALMWLIDNVKINWNLSKQELLLSDFCEDTANIEEGAEYNKLFLDYMAETYSKFMHGEDVFEDEDEAFLTRLKRLYNVDETLLESMEEKHRFLSKELERLEKESQTDRLMTKRMEKVKLQADLKKLQSYRSKLESFTASLESKFSELTDELENTVSHLETLKHERNELQHLLQKQKFTPADVERINREKRELQQTIASLSKSLEDAEQHRWNEEIALAKVKETLELKVAEYHKLARKLKLIPMSAENACGHDFEIRSFECGTGSGVQQKTQIKMLLRKLISDVEEENSRLSNLKLSLEESCEQVNSNIVDKSNDLKQIREQIRKLDEQLDTDMQKLAREEQDWAAEMESAENHLKLLEKKVNDGYDEAVQELKGAQQQYHLVLQETNEERRTVANNLVSVFATAATHLAITEKCLEDLHSRVQRLCSKAIEEDEAAVQKLRELLKSFLSEANYCKSKNKHKGDSSNGSRAVPEYHLLTGAVAQAQVRHVQVNLSEHAALSSSTSSSPSILPAHFFSFISSSPLFALHQPCSLLSLPPVTRPEPVFAEVGRKGGGVRLLSLQGACPGREGMDGSEPAEPPADSPAAVGFGAASWASLH</sequence>
<comment type="subcellular location">
    <subcellularLocation>
        <location evidence="10">Chromosome</location>
        <location evidence="10">Centromere</location>
        <location evidence="10">Kinetochore</location>
    </subcellularLocation>
    <subcellularLocation>
        <location evidence="10">Nucleus</location>
    </subcellularLocation>
</comment>
<dbReference type="Gene3D" id="6.10.250.1950">
    <property type="match status" value="1"/>
</dbReference>
<feature type="compositionally biased region" description="Polar residues" evidence="12">
    <location>
        <begin position="1"/>
        <end position="22"/>
    </location>
</feature>
<dbReference type="GO" id="GO:0005634">
    <property type="term" value="C:nucleus"/>
    <property type="evidence" value="ECO:0007669"/>
    <property type="project" value="UniProtKB-SubCell"/>
</dbReference>
<dbReference type="InterPro" id="IPR057091">
    <property type="entry name" value="NDC80_loop"/>
</dbReference>
<comment type="subunit">
    <text evidence="10">Component of the NDC80 complex.</text>
</comment>
<feature type="domain" description="Kinetochore protein NDC80 loop region" evidence="15">
    <location>
        <begin position="364"/>
        <end position="595"/>
    </location>
</feature>
<keyword evidence="8 10" id="KW-0131">Cell cycle</keyword>
<comment type="similarity">
    <text evidence="1 10">Belongs to the NDC80/HEC1 family.</text>
</comment>
<dbReference type="GO" id="GO:0007051">
    <property type="term" value="P:spindle organization"/>
    <property type="evidence" value="ECO:0007669"/>
    <property type="project" value="UniProtKB-ARBA"/>
</dbReference>
<feature type="coiled-coil region" evidence="11">
    <location>
        <begin position="447"/>
        <end position="556"/>
    </location>
</feature>
<dbReference type="GO" id="GO:0005813">
    <property type="term" value="C:centrosome"/>
    <property type="evidence" value="ECO:0007669"/>
    <property type="project" value="UniProtKB-ARBA"/>
</dbReference>
<accession>A0A315UW13</accession>
<feature type="region of interest" description="Disordered" evidence="12">
    <location>
        <begin position="1"/>
        <end position="62"/>
    </location>
</feature>
<dbReference type="Pfam" id="PF18077">
    <property type="entry name" value="DUF5595"/>
    <property type="match status" value="1"/>
</dbReference>
<dbReference type="AlphaFoldDB" id="A0A315UW13"/>
<dbReference type="InterPro" id="IPR005550">
    <property type="entry name" value="Kinetochore_Ndc80"/>
</dbReference>
<keyword evidence="5 10" id="KW-0995">Kinetochore</keyword>
<name>A0A315UW13_GAMAF</name>
<dbReference type="EMBL" id="NHOQ01002573">
    <property type="protein sequence ID" value="PWA15792.1"/>
    <property type="molecule type" value="Genomic_DNA"/>
</dbReference>
<evidence type="ECO:0000256" key="11">
    <source>
        <dbReference type="SAM" id="Coils"/>
    </source>
</evidence>
<dbReference type="PANTHER" id="PTHR10643:SF2">
    <property type="entry name" value="KINETOCHORE PROTEIN NDC80 HOMOLOG"/>
    <property type="match status" value="1"/>
</dbReference>
<keyword evidence="7 10" id="KW-0539">Nucleus</keyword>
<dbReference type="InterPro" id="IPR038273">
    <property type="entry name" value="Ndc80_sf"/>
</dbReference>
<feature type="non-terminal residue" evidence="16">
    <location>
        <position position="768"/>
    </location>
</feature>
<keyword evidence="3 10" id="KW-0132">Cell division</keyword>
<evidence type="ECO:0000259" key="13">
    <source>
        <dbReference type="Pfam" id="PF03801"/>
    </source>
</evidence>
<evidence type="ECO:0000256" key="3">
    <source>
        <dbReference type="ARBA" id="ARBA00022618"/>
    </source>
</evidence>
<dbReference type="InterPro" id="IPR055260">
    <property type="entry name" value="Ndc80_CH"/>
</dbReference>
<keyword evidence="2 10" id="KW-0158">Chromosome</keyword>
<feature type="compositionally biased region" description="Polar residues" evidence="12">
    <location>
        <begin position="50"/>
        <end position="61"/>
    </location>
</feature>
<feature type="region of interest" description="Disordered" evidence="12">
    <location>
        <begin position="736"/>
        <end position="755"/>
    </location>
</feature>
<protein>
    <recommendedName>
        <fullName evidence="10">Kinetochore protein NDC80</fullName>
    </recommendedName>
</protein>
<dbReference type="STRING" id="33528.ENSGAFP00000020935"/>
<dbReference type="GO" id="GO:0005737">
    <property type="term" value="C:cytoplasm"/>
    <property type="evidence" value="ECO:0007669"/>
    <property type="project" value="UniProtKB-ARBA"/>
</dbReference>
<comment type="caution">
    <text evidence="16">The sequence shown here is derived from an EMBL/GenBank/DDBJ whole genome shotgun (WGS) entry which is preliminary data.</text>
</comment>